<dbReference type="Proteomes" id="UP001596163">
    <property type="component" value="Unassembled WGS sequence"/>
</dbReference>
<dbReference type="InterPro" id="IPR036641">
    <property type="entry name" value="HPT_dom_sf"/>
</dbReference>
<reference evidence="5" key="1">
    <citation type="journal article" date="2019" name="Int. J. Syst. Evol. Microbiol.">
        <title>The Global Catalogue of Microorganisms (GCM) 10K type strain sequencing project: providing services to taxonomists for standard genome sequencing and annotation.</title>
        <authorList>
            <consortium name="The Broad Institute Genomics Platform"/>
            <consortium name="The Broad Institute Genome Sequencing Center for Infectious Disease"/>
            <person name="Wu L."/>
            <person name="Ma J."/>
        </authorList>
    </citation>
    <scope>NUCLEOTIDE SEQUENCE [LARGE SCALE GENOMIC DNA]</scope>
    <source>
        <strain evidence="5">CGMCC 1.7030</strain>
    </source>
</reference>
<dbReference type="EMBL" id="JBHSKS010000002">
    <property type="protein sequence ID" value="MFC5190911.1"/>
    <property type="molecule type" value="Genomic_DNA"/>
</dbReference>
<evidence type="ECO:0000313" key="4">
    <source>
        <dbReference type="EMBL" id="MFC5190911.1"/>
    </source>
</evidence>
<dbReference type="SUPFAM" id="SSF47226">
    <property type="entry name" value="Histidine-containing phosphotransfer domain, HPT domain"/>
    <property type="match status" value="1"/>
</dbReference>
<feature type="coiled-coil region" evidence="2">
    <location>
        <begin position="75"/>
        <end position="109"/>
    </location>
</feature>
<dbReference type="RefSeq" id="WP_377912446.1">
    <property type="nucleotide sequence ID" value="NZ_JBHSKS010000002.1"/>
</dbReference>
<name>A0ABW0BTC3_9BACT</name>
<feature type="modified residue" description="Phosphohistidine" evidence="1">
    <location>
        <position position="57"/>
    </location>
</feature>
<gene>
    <name evidence="4" type="ORF">ACFPIK_03975</name>
</gene>
<accession>A0ABW0BTC3</accession>
<keyword evidence="2" id="KW-0175">Coiled coil</keyword>
<keyword evidence="5" id="KW-1185">Reference proteome</keyword>
<evidence type="ECO:0000256" key="2">
    <source>
        <dbReference type="SAM" id="Coils"/>
    </source>
</evidence>
<dbReference type="PROSITE" id="PS50894">
    <property type="entry name" value="HPT"/>
    <property type="match status" value="1"/>
</dbReference>
<dbReference type="Gene3D" id="1.20.120.160">
    <property type="entry name" value="HPT domain"/>
    <property type="match status" value="1"/>
</dbReference>
<evidence type="ECO:0000313" key="5">
    <source>
        <dbReference type="Proteomes" id="UP001596163"/>
    </source>
</evidence>
<keyword evidence="1" id="KW-0597">Phosphoprotein</keyword>
<feature type="domain" description="HPt" evidence="3">
    <location>
        <begin position="18"/>
        <end position="111"/>
    </location>
</feature>
<proteinExistence type="predicted"/>
<organism evidence="4 5">
    <name type="scientific">Algoriphagus aquatilis</name>
    <dbReference type="NCBI Taxonomy" id="490186"/>
    <lineage>
        <taxon>Bacteria</taxon>
        <taxon>Pseudomonadati</taxon>
        <taxon>Bacteroidota</taxon>
        <taxon>Cytophagia</taxon>
        <taxon>Cytophagales</taxon>
        <taxon>Cyclobacteriaceae</taxon>
        <taxon>Algoriphagus</taxon>
    </lineage>
</organism>
<evidence type="ECO:0000256" key="1">
    <source>
        <dbReference type="PROSITE-ProRule" id="PRU00110"/>
    </source>
</evidence>
<dbReference type="InterPro" id="IPR008207">
    <property type="entry name" value="Sig_transdc_His_kin_Hpt_dom"/>
</dbReference>
<evidence type="ECO:0000259" key="3">
    <source>
        <dbReference type="PROSITE" id="PS50894"/>
    </source>
</evidence>
<comment type="caution">
    <text evidence="4">The sequence shown here is derived from an EMBL/GenBank/DDBJ whole genome shotgun (WGS) entry which is preliminary data.</text>
</comment>
<sequence>MYQLISEKAIYQYFGDDDHDMIREMIEIILNTNIKDLKELETFYGVSDFATIKKRCHKAKPSMSYVGALKVRKTLEEIEEKLESSHSLNSQLQNQLGILETELNDFLSKLN</sequence>
<protein>
    <submittedName>
        <fullName evidence="4">Hpt domain-containing protein</fullName>
    </submittedName>
</protein>